<evidence type="ECO:0000313" key="1">
    <source>
        <dbReference type="EMBL" id="SHF73311.1"/>
    </source>
</evidence>
<gene>
    <name evidence="1" type="ORF">SAMN05444377_11736</name>
</gene>
<sequence>MKKTISIIATILILHSCSNDQEKIITGTLNPNFVSIINFQTASDIEIYKFIERIDSSAVKLNDTELKASSKFYHNLLKHKLIRFPSFNLKLKDNSEILIFIDKNHYRKIEKYDYSGSDTEYKVNIKLRYKEIEKDILLCDSILEMDIKKLK</sequence>
<proteinExistence type="predicted"/>
<dbReference type="RefSeq" id="WP_073364984.1">
    <property type="nucleotide sequence ID" value="NZ_FQVQ01000017.1"/>
</dbReference>
<accession>A0A1M5E2L7</accession>
<dbReference type="Proteomes" id="UP000184147">
    <property type="component" value="Unassembled WGS sequence"/>
</dbReference>
<evidence type="ECO:0000313" key="2">
    <source>
        <dbReference type="Proteomes" id="UP000184147"/>
    </source>
</evidence>
<protein>
    <submittedName>
        <fullName evidence="1">Uncharacterized protein</fullName>
    </submittedName>
</protein>
<keyword evidence="2" id="KW-1185">Reference proteome</keyword>
<organism evidence="1 2">
    <name type="scientific">Flavobacterium fontis</name>
    <dbReference type="NCBI Taxonomy" id="1124188"/>
    <lineage>
        <taxon>Bacteria</taxon>
        <taxon>Pseudomonadati</taxon>
        <taxon>Bacteroidota</taxon>
        <taxon>Flavobacteriia</taxon>
        <taxon>Flavobacteriales</taxon>
        <taxon>Flavobacteriaceae</taxon>
        <taxon>Flavobacterium</taxon>
    </lineage>
</organism>
<dbReference type="STRING" id="1124188.SAMN05444377_11736"/>
<reference evidence="1 2" key="1">
    <citation type="submission" date="2016-11" db="EMBL/GenBank/DDBJ databases">
        <authorList>
            <person name="Jaros S."/>
            <person name="Januszkiewicz K."/>
            <person name="Wedrychowicz H."/>
        </authorList>
    </citation>
    <scope>NUCLEOTIDE SEQUENCE [LARGE SCALE GENOMIC DNA]</scope>
    <source>
        <strain evidence="1 2">DSM 25660</strain>
    </source>
</reference>
<dbReference type="EMBL" id="FQVQ01000017">
    <property type="protein sequence ID" value="SHF73311.1"/>
    <property type="molecule type" value="Genomic_DNA"/>
</dbReference>
<dbReference type="OrthoDB" id="1377020at2"/>
<name>A0A1M5E2L7_9FLAO</name>
<dbReference type="AlphaFoldDB" id="A0A1M5E2L7"/>